<organism evidence="2 3">
    <name type="scientific">Penicillium desertorum</name>
    <dbReference type="NCBI Taxonomy" id="1303715"/>
    <lineage>
        <taxon>Eukaryota</taxon>
        <taxon>Fungi</taxon>
        <taxon>Dikarya</taxon>
        <taxon>Ascomycota</taxon>
        <taxon>Pezizomycotina</taxon>
        <taxon>Eurotiomycetes</taxon>
        <taxon>Eurotiomycetidae</taxon>
        <taxon>Eurotiales</taxon>
        <taxon>Aspergillaceae</taxon>
        <taxon>Penicillium</taxon>
    </lineage>
</organism>
<keyword evidence="3" id="KW-1185">Reference proteome</keyword>
<feature type="region of interest" description="Disordered" evidence="1">
    <location>
        <begin position="45"/>
        <end position="65"/>
    </location>
</feature>
<evidence type="ECO:0000313" key="2">
    <source>
        <dbReference type="EMBL" id="KAJ5488019.1"/>
    </source>
</evidence>
<dbReference type="Proteomes" id="UP001147760">
    <property type="component" value="Unassembled WGS sequence"/>
</dbReference>
<comment type="caution">
    <text evidence="2">The sequence shown here is derived from an EMBL/GenBank/DDBJ whole genome shotgun (WGS) entry which is preliminary data.</text>
</comment>
<feature type="region of interest" description="Disordered" evidence="1">
    <location>
        <begin position="235"/>
        <end position="267"/>
    </location>
</feature>
<reference evidence="2" key="1">
    <citation type="submission" date="2022-12" db="EMBL/GenBank/DDBJ databases">
        <authorList>
            <person name="Petersen C."/>
        </authorList>
    </citation>
    <scope>NUCLEOTIDE SEQUENCE</scope>
    <source>
        <strain evidence="2">IBT 17660</strain>
    </source>
</reference>
<dbReference type="EMBL" id="JAPWDO010000001">
    <property type="protein sequence ID" value="KAJ5488019.1"/>
    <property type="molecule type" value="Genomic_DNA"/>
</dbReference>
<sequence length="267" mass="30989">MSDVILLAELMHHRELLVKPLFWTSRHLEVMGCRFQHVYDAPLMEHTRDDQRPSETPSEGESEARSLARNFSHQGKLNALTNILLSKRSIFDERRKGPHFIFGGQSIHRPQYTVFYRCNKPDRSVCQDPLPRVGYLNYTNVSGTSRHKFQPRHSRGGDDSAISRLSKKKLARVTLKEWTEDPYFIASDFLGMLHNPAAATIQTSFPTIERRQIPSRPFETFQERILAELSVENIPPHVSNKRDNTNRKSKRTHEKEEDESRKRGRAS</sequence>
<evidence type="ECO:0000256" key="1">
    <source>
        <dbReference type="SAM" id="MobiDB-lite"/>
    </source>
</evidence>
<dbReference type="AlphaFoldDB" id="A0A9W9XBT8"/>
<name>A0A9W9XBT8_9EURO</name>
<reference evidence="2" key="2">
    <citation type="journal article" date="2023" name="IMA Fungus">
        <title>Comparative genomic study of the Penicillium genus elucidates a diverse pangenome and 15 lateral gene transfer events.</title>
        <authorList>
            <person name="Petersen C."/>
            <person name="Sorensen T."/>
            <person name="Nielsen M.R."/>
            <person name="Sondergaard T.E."/>
            <person name="Sorensen J.L."/>
            <person name="Fitzpatrick D.A."/>
            <person name="Frisvad J.C."/>
            <person name="Nielsen K.L."/>
        </authorList>
    </citation>
    <scope>NUCLEOTIDE SEQUENCE</scope>
    <source>
        <strain evidence="2">IBT 17660</strain>
    </source>
</reference>
<evidence type="ECO:0000313" key="3">
    <source>
        <dbReference type="Proteomes" id="UP001147760"/>
    </source>
</evidence>
<gene>
    <name evidence="2" type="ORF">N7530_002319</name>
</gene>
<accession>A0A9W9XBT8</accession>
<proteinExistence type="predicted"/>
<protein>
    <submittedName>
        <fullName evidence="2">Uncharacterized protein</fullName>
    </submittedName>
</protein>
<dbReference type="OrthoDB" id="5343483at2759"/>